<dbReference type="InterPro" id="IPR019179">
    <property type="entry name" value="CC149"/>
</dbReference>
<evidence type="ECO:0000256" key="1">
    <source>
        <dbReference type="ARBA" id="ARBA00005872"/>
    </source>
</evidence>
<evidence type="ECO:0000313" key="6">
    <source>
        <dbReference type="Proteomes" id="UP001549921"/>
    </source>
</evidence>
<evidence type="ECO:0008006" key="7">
    <source>
        <dbReference type="Google" id="ProtNLM"/>
    </source>
</evidence>
<proteinExistence type="inferred from homology"/>
<dbReference type="Pfam" id="PF09789">
    <property type="entry name" value="CC149"/>
    <property type="match status" value="1"/>
</dbReference>
<sequence>MMFTKNHSTKVKFQDQQLDDYVLENSVLKSKLQSKIDALLIMTRELDKCGMERDRYKVLVEQLKCKKPVLHSQDTNNSKYKFTPTNTISGGDMLAKTRDHNNMLKLEVETLRSKLEEATGDIVALRKQLQKKEYSFEDNHDSRKSSTHLSYSNKDYEQLVQELEKIQKKYQQLQLDYRATLDEKEELISDRDYYKNKMQRLNQQISYILSNRVKAQPNERELDPPKPIVDIDALVTENKYLHERITQLQVEKEIIKRTLTKYKSLLDNRNKNDSLNFKKGFADVMTQKQVREFLDINSKTGLKRSSAAELKSLCLGLFEALNDKSIALQHQRKTNQILANRITELEKTLESWCNGQKYIPIFPSQMLLDEFFPDTGSAKSDEMKDKNDNDSSENMKYKYADSDEELNKDNSDADDSLRGFKNNYDGSENSTDRNMGKTVLPQELEELVKEALAELKPIG</sequence>
<dbReference type="AlphaFoldDB" id="A0ABD0SXQ2"/>
<evidence type="ECO:0000256" key="3">
    <source>
        <dbReference type="SAM" id="Coils"/>
    </source>
</evidence>
<organism evidence="5 6">
    <name type="scientific">Loxostege sticticalis</name>
    <name type="common">Beet webworm moth</name>
    <dbReference type="NCBI Taxonomy" id="481309"/>
    <lineage>
        <taxon>Eukaryota</taxon>
        <taxon>Metazoa</taxon>
        <taxon>Ecdysozoa</taxon>
        <taxon>Arthropoda</taxon>
        <taxon>Hexapoda</taxon>
        <taxon>Insecta</taxon>
        <taxon>Pterygota</taxon>
        <taxon>Neoptera</taxon>
        <taxon>Endopterygota</taxon>
        <taxon>Lepidoptera</taxon>
        <taxon>Glossata</taxon>
        <taxon>Ditrysia</taxon>
        <taxon>Pyraloidea</taxon>
        <taxon>Crambidae</taxon>
        <taxon>Pyraustinae</taxon>
        <taxon>Loxostege</taxon>
    </lineage>
</organism>
<dbReference type="PANTHER" id="PTHR21682">
    <property type="entry name" value="COILED-COIL DOMAIN-CONTAINING PROTEIN 149"/>
    <property type="match status" value="1"/>
</dbReference>
<feature type="compositionally biased region" description="Basic and acidic residues" evidence="4">
    <location>
        <begin position="379"/>
        <end position="418"/>
    </location>
</feature>
<gene>
    <name evidence="5" type="ORF">ABMA28_002702</name>
</gene>
<evidence type="ECO:0000256" key="2">
    <source>
        <dbReference type="ARBA" id="ARBA00023054"/>
    </source>
</evidence>
<feature type="coiled-coil region" evidence="3">
    <location>
        <begin position="101"/>
        <end position="204"/>
    </location>
</feature>
<accession>A0ABD0SXQ2</accession>
<comment type="similarity">
    <text evidence="1">Belongs to the CCDC149 family.</text>
</comment>
<name>A0ABD0SXQ2_LOXSC</name>
<dbReference type="PANTHER" id="PTHR21682:SF2">
    <property type="entry name" value="COILED-COIL DOMAIN-CONTAINING PROTEIN 149"/>
    <property type="match status" value="1"/>
</dbReference>
<feature type="region of interest" description="Disordered" evidence="4">
    <location>
        <begin position="376"/>
        <end position="439"/>
    </location>
</feature>
<evidence type="ECO:0000256" key="4">
    <source>
        <dbReference type="SAM" id="MobiDB-lite"/>
    </source>
</evidence>
<keyword evidence="2 3" id="KW-0175">Coiled coil</keyword>
<dbReference type="Proteomes" id="UP001549921">
    <property type="component" value="Unassembled WGS sequence"/>
</dbReference>
<comment type="caution">
    <text evidence="5">The sequence shown here is derived from an EMBL/GenBank/DDBJ whole genome shotgun (WGS) entry which is preliminary data.</text>
</comment>
<evidence type="ECO:0000313" key="5">
    <source>
        <dbReference type="EMBL" id="KAL0830544.1"/>
    </source>
</evidence>
<reference evidence="5 6" key="1">
    <citation type="submission" date="2024-06" db="EMBL/GenBank/DDBJ databases">
        <title>A chromosome-level genome assembly of beet webworm, Loxostege sticticalis.</title>
        <authorList>
            <person name="Zhang Y."/>
        </authorList>
    </citation>
    <scope>NUCLEOTIDE SEQUENCE [LARGE SCALE GENOMIC DNA]</scope>
    <source>
        <strain evidence="5">AQ028</strain>
        <tissue evidence="5">Male pupae</tissue>
    </source>
</reference>
<dbReference type="EMBL" id="JBEDNZ010000013">
    <property type="protein sequence ID" value="KAL0830544.1"/>
    <property type="molecule type" value="Genomic_DNA"/>
</dbReference>
<protein>
    <recommendedName>
        <fullName evidence="7">Coiled-coil domain-containing protein 149</fullName>
    </recommendedName>
</protein>